<gene>
    <name evidence="6" type="ORF">GH714_041988</name>
</gene>
<name>A0A6A6MUA7_HEVBR</name>
<dbReference type="SUPFAM" id="SSF101941">
    <property type="entry name" value="NAC domain"/>
    <property type="match status" value="1"/>
</dbReference>
<dbReference type="InterPro" id="IPR003441">
    <property type="entry name" value="NAC-dom"/>
</dbReference>
<dbReference type="PANTHER" id="PTHR31719">
    <property type="entry name" value="NAC TRANSCRIPTION FACTOR 56"/>
    <property type="match status" value="1"/>
</dbReference>
<dbReference type="AlphaFoldDB" id="A0A6A6MUA7"/>
<evidence type="ECO:0000313" key="6">
    <source>
        <dbReference type="EMBL" id="KAF2316647.1"/>
    </source>
</evidence>
<dbReference type="Pfam" id="PF02365">
    <property type="entry name" value="NAM"/>
    <property type="match status" value="1"/>
</dbReference>
<evidence type="ECO:0000256" key="3">
    <source>
        <dbReference type="ARBA" id="ARBA00023163"/>
    </source>
</evidence>
<evidence type="ECO:0000256" key="4">
    <source>
        <dbReference type="ARBA" id="ARBA00023242"/>
    </source>
</evidence>
<dbReference type="GO" id="GO:0006355">
    <property type="term" value="P:regulation of DNA-templated transcription"/>
    <property type="evidence" value="ECO:0007669"/>
    <property type="project" value="InterPro"/>
</dbReference>
<organism evidence="6 7">
    <name type="scientific">Hevea brasiliensis</name>
    <name type="common">Para rubber tree</name>
    <name type="synonym">Siphonia brasiliensis</name>
    <dbReference type="NCBI Taxonomy" id="3981"/>
    <lineage>
        <taxon>Eukaryota</taxon>
        <taxon>Viridiplantae</taxon>
        <taxon>Streptophyta</taxon>
        <taxon>Embryophyta</taxon>
        <taxon>Tracheophyta</taxon>
        <taxon>Spermatophyta</taxon>
        <taxon>Magnoliopsida</taxon>
        <taxon>eudicotyledons</taxon>
        <taxon>Gunneridae</taxon>
        <taxon>Pentapetalae</taxon>
        <taxon>rosids</taxon>
        <taxon>fabids</taxon>
        <taxon>Malpighiales</taxon>
        <taxon>Euphorbiaceae</taxon>
        <taxon>Crotonoideae</taxon>
        <taxon>Micrandreae</taxon>
        <taxon>Hevea</taxon>
    </lineage>
</organism>
<dbReference type="GO" id="GO:0003677">
    <property type="term" value="F:DNA binding"/>
    <property type="evidence" value="ECO:0007669"/>
    <property type="project" value="UniProtKB-KW"/>
</dbReference>
<protein>
    <recommendedName>
        <fullName evidence="5">NAC domain-containing protein</fullName>
    </recommendedName>
</protein>
<dbReference type="PROSITE" id="PS51005">
    <property type="entry name" value="NAC"/>
    <property type="match status" value="1"/>
</dbReference>
<accession>A0A6A6MUA7</accession>
<feature type="domain" description="NAC" evidence="5">
    <location>
        <begin position="112"/>
        <end position="209"/>
    </location>
</feature>
<evidence type="ECO:0000256" key="1">
    <source>
        <dbReference type="ARBA" id="ARBA00023015"/>
    </source>
</evidence>
<proteinExistence type="predicted"/>
<keyword evidence="3" id="KW-0804">Transcription</keyword>
<comment type="caution">
    <text evidence="6">The sequence shown here is derived from an EMBL/GenBank/DDBJ whole genome shotgun (WGS) entry which is preliminary data.</text>
</comment>
<dbReference type="InterPro" id="IPR036093">
    <property type="entry name" value="NAC_dom_sf"/>
</dbReference>
<reference evidence="6 7" key="1">
    <citation type="journal article" date="2020" name="Mol. Plant">
        <title>The Chromosome-Based Rubber Tree Genome Provides New Insights into Spurge Genome Evolution and Rubber Biosynthesis.</title>
        <authorList>
            <person name="Liu J."/>
            <person name="Shi C."/>
            <person name="Shi C.C."/>
            <person name="Li W."/>
            <person name="Zhang Q.J."/>
            <person name="Zhang Y."/>
            <person name="Li K."/>
            <person name="Lu H.F."/>
            <person name="Shi C."/>
            <person name="Zhu S.T."/>
            <person name="Xiao Z.Y."/>
            <person name="Nan H."/>
            <person name="Yue Y."/>
            <person name="Zhu X.G."/>
            <person name="Wu Y."/>
            <person name="Hong X.N."/>
            <person name="Fan G.Y."/>
            <person name="Tong Y."/>
            <person name="Zhang D."/>
            <person name="Mao C.L."/>
            <person name="Liu Y.L."/>
            <person name="Hao S.J."/>
            <person name="Liu W.Q."/>
            <person name="Lv M.Q."/>
            <person name="Zhang H.B."/>
            <person name="Liu Y."/>
            <person name="Hu-Tang G.R."/>
            <person name="Wang J.P."/>
            <person name="Wang J.H."/>
            <person name="Sun Y.H."/>
            <person name="Ni S.B."/>
            <person name="Chen W.B."/>
            <person name="Zhang X.C."/>
            <person name="Jiao Y.N."/>
            <person name="Eichler E.E."/>
            <person name="Li G.H."/>
            <person name="Liu X."/>
            <person name="Gao L.Z."/>
        </authorList>
    </citation>
    <scope>NUCLEOTIDE SEQUENCE [LARGE SCALE GENOMIC DNA]</scope>
    <source>
        <strain evidence="7">cv. GT1</strain>
        <tissue evidence="6">Leaf</tissue>
    </source>
</reference>
<keyword evidence="7" id="KW-1185">Reference proteome</keyword>
<keyword evidence="4" id="KW-0539">Nucleus</keyword>
<evidence type="ECO:0000259" key="5">
    <source>
        <dbReference type="PROSITE" id="PS51005"/>
    </source>
</evidence>
<keyword evidence="2" id="KW-0238">DNA-binding</keyword>
<dbReference type="Proteomes" id="UP000467840">
    <property type="component" value="Chromosome 15"/>
</dbReference>
<evidence type="ECO:0000256" key="2">
    <source>
        <dbReference type="ARBA" id="ARBA00023125"/>
    </source>
</evidence>
<sequence length="209" mass="23699">MVGVWSLAQENKISPSLLYLKNVKGLSCSASSNLVSSLADSDLLQYALRIKRGPNNEGLFEFGLLFADLLHLEHSLHDKLVLALSLSWKIKLGLAALVEWDQRTGAMKQRTVPVGFRFHPSEEELVFYYLRSQIEGEPLPPGVVQELDLYGDKNPWDLFDKNKTEHVFTKLKKKSRAKLTGRSAKPCPNGKNPLWFKKDFIFEVNKRSA</sequence>
<dbReference type="PANTHER" id="PTHR31719:SF43">
    <property type="entry name" value="NAC TRANSCRIPTION FACTOR 56"/>
    <property type="match status" value="1"/>
</dbReference>
<evidence type="ECO:0000313" key="7">
    <source>
        <dbReference type="Proteomes" id="UP000467840"/>
    </source>
</evidence>
<dbReference type="Gene3D" id="2.170.150.80">
    <property type="entry name" value="NAC domain"/>
    <property type="match status" value="1"/>
</dbReference>
<dbReference type="EMBL" id="JAAGAX010000005">
    <property type="protein sequence ID" value="KAF2316647.1"/>
    <property type="molecule type" value="Genomic_DNA"/>
</dbReference>
<keyword evidence="1" id="KW-0805">Transcription regulation</keyword>